<evidence type="ECO:0000313" key="3">
    <source>
        <dbReference type="EMBL" id="POS01594.1"/>
    </source>
</evidence>
<dbReference type="PROSITE" id="PS51228">
    <property type="entry name" value="ACB_2"/>
    <property type="match status" value="1"/>
</dbReference>
<dbReference type="OrthoDB" id="981216at2"/>
<dbReference type="InterPro" id="IPR035984">
    <property type="entry name" value="Acyl-CoA-binding_sf"/>
</dbReference>
<protein>
    <submittedName>
        <fullName evidence="3">Acyl-CoA-binding protein</fullName>
    </submittedName>
</protein>
<dbReference type="AlphaFoldDB" id="A0A2S4N7A2"/>
<evidence type="ECO:0000259" key="2">
    <source>
        <dbReference type="PROSITE" id="PS51228"/>
    </source>
</evidence>
<dbReference type="RefSeq" id="WP_103726191.1">
    <property type="nucleotide sequence ID" value="NZ_PQNY01000009.1"/>
</dbReference>
<dbReference type="PANTHER" id="PTHR23310">
    <property type="entry name" value="ACYL-COA-BINDING PROTEIN, ACBP"/>
    <property type="match status" value="1"/>
</dbReference>
<comment type="caution">
    <text evidence="3">The sequence shown here is derived from an EMBL/GenBank/DDBJ whole genome shotgun (WGS) entry which is preliminary data.</text>
</comment>
<dbReference type="Proteomes" id="UP000237056">
    <property type="component" value="Unassembled WGS sequence"/>
</dbReference>
<reference evidence="3 4" key="1">
    <citation type="submission" date="2018-01" db="EMBL/GenBank/DDBJ databases">
        <title>Genomic Encyclopedia of Type Strains, Phase I: the one thousand microbial genomes (KMG-I) project.</title>
        <authorList>
            <person name="Goeker M."/>
        </authorList>
    </citation>
    <scope>NUCLEOTIDE SEQUENCE [LARGE SCALE GENOMIC DNA]</scope>
    <source>
        <strain evidence="3 4">DSM 17960</strain>
    </source>
</reference>
<dbReference type="PRINTS" id="PR00689">
    <property type="entry name" value="ACOABINDINGP"/>
</dbReference>
<keyword evidence="1" id="KW-0446">Lipid-binding</keyword>
<dbReference type="InterPro" id="IPR000582">
    <property type="entry name" value="Acyl-CoA-binding_protein"/>
</dbReference>
<dbReference type="EMBL" id="PQNY01000009">
    <property type="protein sequence ID" value="POS01594.1"/>
    <property type="molecule type" value="Genomic_DNA"/>
</dbReference>
<dbReference type="InterPro" id="IPR014352">
    <property type="entry name" value="FERM/acyl-CoA-bd_prot_sf"/>
</dbReference>
<name>A0A2S4N7A2_9FLAO</name>
<dbReference type="Pfam" id="PF00887">
    <property type="entry name" value="ACBP"/>
    <property type="match status" value="1"/>
</dbReference>
<dbReference type="PANTHER" id="PTHR23310:SF62">
    <property type="entry name" value="ACYL-COA BINDING PROTEIN 1, ISOFORM A"/>
    <property type="match status" value="1"/>
</dbReference>
<accession>A0A2S4N7A2</accession>
<dbReference type="GO" id="GO:0006631">
    <property type="term" value="P:fatty acid metabolic process"/>
    <property type="evidence" value="ECO:0007669"/>
    <property type="project" value="TreeGrafter"/>
</dbReference>
<evidence type="ECO:0000256" key="1">
    <source>
        <dbReference type="ARBA" id="ARBA00023121"/>
    </source>
</evidence>
<feature type="domain" description="ACB" evidence="2">
    <location>
        <begin position="5"/>
        <end position="92"/>
    </location>
</feature>
<keyword evidence="4" id="KW-1185">Reference proteome</keyword>
<dbReference type="SUPFAM" id="SSF47027">
    <property type="entry name" value="Acyl-CoA binding protein"/>
    <property type="match status" value="1"/>
</dbReference>
<dbReference type="GO" id="GO:0000062">
    <property type="term" value="F:fatty-acyl-CoA binding"/>
    <property type="evidence" value="ECO:0007669"/>
    <property type="project" value="InterPro"/>
</dbReference>
<dbReference type="Gene3D" id="1.20.80.10">
    <property type="match status" value="1"/>
</dbReference>
<organism evidence="3 4">
    <name type="scientific">Flavobacterium croceum DSM 17960</name>
    <dbReference type="NCBI Taxonomy" id="1121886"/>
    <lineage>
        <taxon>Bacteria</taxon>
        <taxon>Pseudomonadati</taxon>
        <taxon>Bacteroidota</taxon>
        <taxon>Flavobacteriia</taxon>
        <taxon>Flavobacteriales</taxon>
        <taxon>Flavobacteriaceae</taxon>
        <taxon>Flavobacterium</taxon>
    </lineage>
</organism>
<gene>
    <name evidence="3" type="ORF">Q361_10954</name>
</gene>
<proteinExistence type="predicted"/>
<sequence>MNSELDIRFQKAVELANTMSQSNLPQDIQLRLYASYKQAISGTTHPKTNYLNYLDLRSAFKMNAWLQISHLSQDEAKEMYISLINECNNTSI</sequence>
<evidence type="ECO:0000313" key="4">
    <source>
        <dbReference type="Proteomes" id="UP000237056"/>
    </source>
</evidence>